<protein>
    <submittedName>
        <fullName evidence="1">Uncharacterized protein</fullName>
    </submittedName>
</protein>
<organism evidence="1">
    <name type="scientific">marine sediment metagenome</name>
    <dbReference type="NCBI Taxonomy" id="412755"/>
    <lineage>
        <taxon>unclassified sequences</taxon>
        <taxon>metagenomes</taxon>
        <taxon>ecological metagenomes</taxon>
    </lineage>
</organism>
<gene>
    <name evidence="1" type="ORF">LCGC14_2224640</name>
</gene>
<comment type="caution">
    <text evidence="1">The sequence shown here is derived from an EMBL/GenBank/DDBJ whole genome shotgun (WGS) entry which is preliminary data.</text>
</comment>
<name>A0A0F9DA05_9ZZZZ</name>
<accession>A0A0F9DA05</accession>
<sequence length="68" mass="7540">MDKIAEAIKKIAEAKYKVERLSPIGVAYPLYKEKIPMGILDQAIALLKDCSVKCPICKGVTKVPHCHM</sequence>
<proteinExistence type="predicted"/>
<reference evidence="1" key="1">
    <citation type="journal article" date="2015" name="Nature">
        <title>Complex archaea that bridge the gap between prokaryotes and eukaryotes.</title>
        <authorList>
            <person name="Spang A."/>
            <person name="Saw J.H."/>
            <person name="Jorgensen S.L."/>
            <person name="Zaremba-Niedzwiedzka K."/>
            <person name="Martijn J."/>
            <person name="Lind A.E."/>
            <person name="van Eijk R."/>
            <person name="Schleper C."/>
            <person name="Guy L."/>
            <person name="Ettema T.J."/>
        </authorList>
    </citation>
    <scope>NUCLEOTIDE SEQUENCE</scope>
</reference>
<dbReference type="AlphaFoldDB" id="A0A0F9DA05"/>
<evidence type="ECO:0000313" key="1">
    <source>
        <dbReference type="EMBL" id="KKL58513.1"/>
    </source>
</evidence>
<dbReference type="EMBL" id="LAZR01029797">
    <property type="protein sequence ID" value="KKL58513.1"/>
    <property type="molecule type" value="Genomic_DNA"/>
</dbReference>